<organism evidence="2 3">
    <name type="scientific">Candidatus Flavonifractor intestinipullorum</name>
    <dbReference type="NCBI Taxonomy" id="2838587"/>
    <lineage>
        <taxon>Bacteria</taxon>
        <taxon>Bacillati</taxon>
        <taxon>Bacillota</taxon>
        <taxon>Clostridia</taxon>
        <taxon>Eubacteriales</taxon>
        <taxon>Oscillospiraceae</taxon>
        <taxon>Flavonifractor</taxon>
    </lineage>
</organism>
<dbReference type="Proteomes" id="UP000824208">
    <property type="component" value="Unassembled WGS sequence"/>
</dbReference>
<name>A0A9D2MAT2_9FIRM</name>
<accession>A0A9D2MAT2</accession>
<reference evidence="2" key="2">
    <citation type="submission" date="2021-04" db="EMBL/GenBank/DDBJ databases">
        <authorList>
            <person name="Gilroy R."/>
        </authorList>
    </citation>
    <scope>NUCLEOTIDE SEQUENCE</scope>
    <source>
        <strain evidence="2">CHK189-11263</strain>
    </source>
</reference>
<dbReference type="PROSITE" id="PS51318">
    <property type="entry name" value="TAT"/>
    <property type="match status" value="1"/>
</dbReference>
<feature type="region of interest" description="Disordered" evidence="1">
    <location>
        <begin position="98"/>
        <end position="123"/>
    </location>
</feature>
<evidence type="ECO:0000313" key="2">
    <source>
        <dbReference type="EMBL" id="HJB57321.1"/>
    </source>
</evidence>
<comment type="caution">
    <text evidence="2">The sequence shown here is derived from an EMBL/GenBank/DDBJ whole genome shotgun (WGS) entry which is preliminary data.</text>
</comment>
<protein>
    <submittedName>
        <fullName evidence="2">Uncharacterized protein</fullName>
    </submittedName>
</protein>
<evidence type="ECO:0000256" key="1">
    <source>
        <dbReference type="SAM" id="MobiDB-lite"/>
    </source>
</evidence>
<sequence>MDDRTGDELMRRSVLGGSAIGVLLSLHSGVMDRRLAQAMPFGGLQDAFDLVLDKAEQRGGGSTAGLQVKMSAGKSAEALPYGSASALFSLCRAQNRPADIKNEGGEKRSPAGRTPSGAARSRESFTETLTVIDGSVQETHTLSLL</sequence>
<feature type="compositionally biased region" description="Basic and acidic residues" evidence="1">
    <location>
        <begin position="98"/>
        <end position="109"/>
    </location>
</feature>
<reference evidence="2" key="1">
    <citation type="journal article" date="2021" name="PeerJ">
        <title>Extensive microbial diversity within the chicken gut microbiome revealed by metagenomics and culture.</title>
        <authorList>
            <person name="Gilroy R."/>
            <person name="Ravi A."/>
            <person name="Getino M."/>
            <person name="Pursley I."/>
            <person name="Horton D.L."/>
            <person name="Alikhan N.F."/>
            <person name="Baker D."/>
            <person name="Gharbi K."/>
            <person name="Hall N."/>
            <person name="Watson M."/>
            <person name="Adriaenssens E.M."/>
            <person name="Foster-Nyarko E."/>
            <person name="Jarju S."/>
            <person name="Secka A."/>
            <person name="Antonio M."/>
            <person name="Oren A."/>
            <person name="Chaudhuri R.R."/>
            <person name="La Ragione R."/>
            <person name="Hildebrand F."/>
            <person name="Pallen M.J."/>
        </authorList>
    </citation>
    <scope>NUCLEOTIDE SEQUENCE</scope>
    <source>
        <strain evidence="2">CHK189-11263</strain>
    </source>
</reference>
<proteinExistence type="predicted"/>
<evidence type="ECO:0000313" key="3">
    <source>
        <dbReference type="Proteomes" id="UP000824208"/>
    </source>
</evidence>
<gene>
    <name evidence="2" type="ORF">H9714_07205</name>
</gene>
<dbReference type="AlphaFoldDB" id="A0A9D2MAT2"/>
<dbReference type="InterPro" id="IPR006311">
    <property type="entry name" value="TAT_signal"/>
</dbReference>
<dbReference type="EMBL" id="DWYC01000060">
    <property type="protein sequence ID" value="HJB57321.1"/>
    <property type="molecule type" value="Genomic_DNA"/>
</dbReference>